<gene>
    <name evidence="3" type="ordered locus">Emtol_2270</name>
</gene>
<dbReference type="EMBL" id="CP002961">
    <property type="protein sequence ID" value="AFK03408.1"/>
    <property type="molecule type" value="Genomic_DNA"/>
</dbReference>
<keyword evidence="4" id="KW-1185">Reference proteome</keyword>
<dbReference type="InterPro" id="IPR050471">
    <property type="entry name" value="AB_hydrolase"/>
</dbReference>
<evidence type="ECO:0000259" key="2">
    <source>
        <dbReference type="Pfam" id="PF00561"/>
    </source>
</evidence>
<dbReference type="PANTHER" id="PTHR43433">
    <property type="entry name" value="HYDROLASE, ALPHA/BETA FOLD FAMILY PROTEIN"/>
    <property type="match status" value="1"/>
</dbReference>
<organism evidence="3 4">
    <name type="scientific">Emticicia oligotrophica (strain DSM 17448 / CIP 109782 / MTCC 6937 / GPTSA100-15)</name>
    <dbReference type="NCBI Taxonomy" id="929562"/>
    <lineage>
        <taxon>Bacteria</taxon>
        <taxon>Pseudomonadati</taxon>
        <taxon>Bacteroidota</taxon>
        <taxon>Cytophagia</taxon>
        <taxon>Cytophagales</taxon>
        <taxon>Leadbetterellaceae</taxon>
        <taxon>Emticicia</taxon>
    </lineage>
</organism>
<evidence type="ECO:0000313" key="4">
    <source>
        <dbReference type="Proteomes" id="UP000002875"/>
    </source>
</evidence>
<evidence type="ECO:0000256" key="1">
    <source>
        <dbReference type="SAM" id="Phobius"/>
    </source>
</evidence>
<accession>A0ABN4AMP8</accession>
<dbReference type="PRINTS" id="PR00111">
    <property type="entry name" value="ABHYDROLASE"/>
</dbReference>
<dbReference type="Gene3D" id="3.40.50.1820">
    <property type="entry name" value="alpha/beta hydrolase"/>
    <property type="match status" value="1"/>
</dbReference>
<proteinExistence type="predicted"/>
<dbReference type="Pfam" id="PF00561">
    <property type="entry name" value="Abhydrolase_1"/>
    <property type="match status" value="1"/>
</dbReference>
<dbReference type="SUPFAM" id="SSF53474">
    <property type="entry name" value="alpha/beta-Hydrolases"/>
    <property type="match status" value="1"/>
</dbReference>
<dbReference type="PANTHER" id="PTHR43433:SF5">
    <property type="entry name" value="AB HYDROLASE-1 DOMAIN-CONTAINING PROTEIN"/>
    <property type="match status" value="1"/>
</dbReference>
<evidence type="ECO:0000313" key="3">
    <source>
        <dbReference type="EMBL" id="AFK03408.1"/>
    </source>
</evidence>
<dbReference type="InterPro" id="IPR000073">
    <property type="entry name" value="AB_hydrolase_1"/>
</dbReference>
<protein>
    <submittedName>
        <fullName evidence="3">Alpha/beta hydrolase fold containing protein</fullName>
    </submittedName>
</protein>
<reference evidence="3 4" key="1">
    <citation type="submission" date="2011-07" db="EMBL/GenBank/DDBJ databases">
        <title>The complete genome of chromosome of Emticicia oligotrophica DSM 17448.</title>
        <authorList>
            <consortium name="US DOE Joint Genome Institute (JGI-PGF)"/>
            <person name="Lucas S."/>
            <person name="Han J."/>
            <person name="Lapidus A."/>
            <person name="Bruce D."/>
            <person name="Goodwin L."/>
            <person name="Pitluck S."/>
            <person name="Peters L."/>
            <person name="Kyrpides N."/>
            <person name="Mavromatis K."/>
            <person name="Ivanova N."/>
            <person name="Ovchinnikova G."/>
            <person name="Teshima H."/>
            <person name="Detter J.C."/>
            <person name="Tapia R."/>
            <person name="Han C."/>
            <person name="Land M."/>
            <person name="Hauser L."/>
            <person name="Markowitz V."/>
            <person name="Cheng J.-F."/>
            <person name="Hugenholtz P."/>
            <person name="Woyke T."/>
            <person name="Wu D."/>
            <person name="Tindall B."/>
            <person name="Pomrenke H."/>
            <person name="Brambilla E."/>
            <person name="Klenk H.-P."/>
            <person name="Eisen J.A."/>
        </authorList>
    </citation>
    <scope>NUCLEOTIDE SEQUENCE [LARGE SCALE GENOMIC DNA]</scope>
    <source>
        <strain evidence="3 4">DSM 17448</strain>
    </source>
</reference>
<sequence length="297" mass="33251">MNWVLIHSWLFYVLMKNFQLIIFVLLALQIQAQQSLRRAYQPANVINKISYGNNVAVGDYVQTQDSKIYYEVYGQGQPIVLLHGGILGSTIEMAEFIDSLKKNFQVIAISTRGHGKSDIGSFPITYEKKANDIIAVINAVTKEKAIILGFSDGAYTAYKVASMYPERIKKMIAIGAGEQIPGLRTINFNHEQLLSDKAYWIQQKALMPQPERLTDFWSAMQTFYNGIVVSKELLGSIKCPVLLLSGELDRNAPLPTVINAYNMLPKAQLSIIPNTGHICFAENFPAVWASITPFLKN</sequence>
<keyword evidence="1" id="KW-0812">Transmembrane</keyword>
<feature type="transmembrane region" description="Helical" evidence="1">
    <location>
        <begin position="6"/>
        <end position="28"/>
    </location>
</feature>
<keyword evidence="1" id="KW-0472">Membrane</keyword>
<dbReference type="GO" id="GO:0016787">
    <property type="term" value="F:hydrolase activity"/>
    <property type="evidence" value="ECO:0007669"/>
    <property type="project" value="UniProtKB-KW"/>
</dbReference>
<keyword evidence="1" id="KW-1133">Transmembrane helix</keyword>
<feature type="domain" description="AB hydrolase-1" evidence="2">
    <location>
        <begin position="78"/>
        <end position="222"/>
    </location>
</feature>
<keyword evidence="3" id="KW-0378">Hydrolase</keyword>
<name>A0ABN4AMP8_EMTOG</name>
<dbReference type="InterPro" id="IPR029058">
    <property type="entry name" value="AB_hydrolase_fold"/>
</dbReference>
<dbReference type="Proteomes" id="UP000002875">
    <property type="component" value="Chromosome"/>
</dbReference>